<evidence type="ECO:0000313" key="1">
    <source>
        <dbReference type="EMBL" id="EDO10382.1"/>
    </source>
</evidence>
<sequence length="44" mass="5240">MCLLSGFDKEETMFCSDSYQCKMKEIKGRQCLNRIVLPDTIDYW</sequence>
<dbReference type="EMBL" id="AAXF02000052">
    <property type="protein sequence ID" value="EDO10382.1"/>
    <property type="molecule type" value="Genomic_DNA"/>
</dbReference>
<dbReference type="Proteomes" id="UP000005475">
    <property type="component" value="Unassembled WGS sequence"/>
</dbReference>
<reference evidence="1 2" key="1">
    <citation type="submission" date="2007-03" db="EMBL/GenBank/DDBJ databases">
        <authorList>
            <person name="Fulton L."/>
            <person name="Clifton S."/>
            <person name="Fulton B."/>
            <person name="Xu J."/>
            <person name="Minx P."/>
            <person name="Pepin K.H."/>
            <person name="Johnson M."/>
            <person name="Thiruvilangam P."/>
            <person name="Bhonagiri V."/>
            <person name="Nash W.E."/>
            <person name="Mardis E.R."/>
            <person name="Wilson R.K."/>
        </authorList>
    </citation>
    <scope>NUCLEOTIDE SEQUENCE [LARGE SCALE GENOMIC DNA]</scope>
    <source>
        <strain evidence="2">ATCC 8483 / DSM 1896 / JCM 5824 / BCRC 10623 / CCUG 4943 / NCTC 11153</strain>
    </source>
</reference>
<gene>
    <name evidence="1" type="ORF">BACOVA_03828</name>
</gene>
<evidence type="ECO:0000313" key="2">
    <source>
        <dbReference type="Proteomes" id="UP000005475"/>
    </source>
</evidence>
<proteinExistence type="predicted"/>
<protein>
    <submittedName>
        <fullName evidence="1">Uncharacterized protein</fullName>
    </submittedName>
</protein>
<organism evidence="1 2">
    <name type="scientific">Bacteroides ovatus (strain ATCC 8483 / DSM 1896 / JCM 5824 / BCRC 10623 / CCUG 4943 / NCTC 11153)</name>
    <dbReference type="NCBI Taxonomy" id="411476"/>
    <lineage>
        <taxon>Bacteria</taxon>
        <taxon>Pseudomonadati</taxon>
        <taxon>Bacteroidota</taxon>
        <taxon>Bacteroidia</taxon>
        <taxon>Bacteroidales</taxon>
        <taxon>Bacteroidaceae</taxon>
        <taxon>Bacteroides</taxon>
    </lineage>
</organism>
<reference evidence="2" key="2">
    <citation type="submission" date="2007-04" db="EMBL/GenBank/DDBJ databases">
        <title>Draft genome sequence of Bacteroides ovatus (ATCC 8483).</title>
        <authorList>
            <person name="Sudarsanam P."/>
            <person name="Ley R."/>
            <person name="Guruge J."/>
            <person name="Turnbaugh P.J."/>
            <person name="Mahowald M."/>
            <person name="Liep D."/>
            <person name="Gordon J."/>
        </authorList>
    </citation>
    <scope>NUCLEOTIDE SEQUENCE [LARGE SCALE GENOMIC DNA]</scope>
    <source>
        <strain evidence="2">ATCC 8483 / DSM 1896 / JCM 5824 / BCRC 10623 / CCUG 4943 / NCTC 11153</strain>
    </source>
</reference>
<accession>A0AAN3A660</accession>
<comment type="caution">
    <text evidence="1">The sequence shown here is derived from an EMBL/GenBank/DDBJ whole genome shotgun (WGS) entry which is preliminary data.</text>
</comment>
<name>A0AAN3A660_BACO1</name>
<dbReference type="AlphaFoldDB" id="A0AAN3A660"/>